<proteinExistence type="predicted"/>
<feature type="transmembrane region" description="Helical" evidence="1">
    <location>
        <begin position="50"/>
        <end position="69"/>
    </location>
</feature>
<organism evidence="2">
    <name type="scientific">marine sediment metagenome</name>
    <dbReference type="NCBI Taxonomy" id="412755"/>
    <lineage>
        <taxon>unclassified sequences</taxon>
        <taxon>metagenomes</taxon>
        <taxon>ecological metagenomes</taxon>
    </lineage>
</organism>
<reference evidence="2" key="1">
    <citation type="journal article" date="2015" name="Nature">
        <title>Complex archaea that bridge the gap between prokaryotes and eukaryotes.</title>
        <authorList>
            <person name="Spang A."/>
            <person name="Saw J.H."/>
            <person name="Jorgensen S.L."/>
            <person name="Zaremba-Niedzwiedzka K."/>
            <person name="Martijn J."/>
            <person name="Lind A.E."/>
            <person name="van Eijk R."/>
            <person name="Schleper C."/>
            <person name="Guy L."/>
            <person name="Ettema T.J."/>
        </authorList>
    </citation>
    <scope>NUCLEOTIDE SEQUENCE</scope>
</reference>
<feature type="transmembrane region" description="Helical" evidence="1">
    <location>
        <begin position="12"/>
        <end position="38"/>
    </location>
</feature>
<evidence type="ECO:0000313" key="2">
    <source>
        <dbReference type="EMBL" id="KKN47167.1"/>
    </source>
</evidence>
<name>A0A0F9RCF9_9ZZZZ</name>
<keyword evidence="1" id="KW-0472">Membrane</keyword>
<dbReference type="AlphaFoldDB" id="A0A0F9RCF9"/>
<gene>
    <name evidence="2" type="ORF">LCGC14_0665630</name>
</gene>
<dbReference type="EMBL" id="LAZR01001291">
    <property type="protein sequence ID" value="KKN47167.1"/>
    <property type="molecule type" value="Genomic_DNA"/>
</dbReference>
<accession>A0A0F9RCF9</accession>
<feature type="transmembrane region" description="Helical" evidence="1">
    <location>
        <begin position="81"/>
        <end position="103"/>
    </location>
</feature>
<evidence type="ECO:0000256" key="1">
    <source>
        <dbReference type="SAM" id="Phobius"/>
    </source>
</evidence>
<sequence length="125" mass="14121">MDNSIIDIMYNILTSFLLTPGFPFRFGLMIAAAITLGFSFSRIKHYDVKAWIAIMAIFLIFQEWLRSAINSPTDIEVVLKPWILAFTSAGIFTTSFWFGGWIARTAKESARKEYVKGQKGVSAKV</sequence>
<keyword evidence="1" id="KW-1133">Transmembrane helix</keyword>
<protein>
    <submittedName>
        <fullName evidence="2">Uncharacterized protein</fullName>
    </submittedName>
</protein>
<keyword evidence="1" id="KW-0812">Transmembrane</keyword>
<comment type="caution">
    <text evidence="2">The sequence shown here is derived from an EMBL/GenBank/DDBJ whole genome shotgun (WGS) entry which is preliminary data.</text>
</comment>